<name>A0ABQ3SN60_9ACTN</name>
<dbReference type="EMBL" id="BNEC01000005">
    <property type="protein sequence ID" value="GHI69575.1"/>
    <property type="molecule type" value="Genomic_DNA"/>
</dbReference>
<organism evidence="1 2">
    <name type="scientific">Streptomyces nojiriensis</name>
    <dbReference type="NCBI Taxonomy" id="66374"/>
    <lineage>
        <taxon>Bacteria</taxon>
        <taxon>Bacillati</taxon>
        <taxon>Actinomycetota</taxon>
        <taxon>Actinomycetes</taxon>
        <taxon>Kitasatosporales</taxon>
        <taxon>Streptomycetaceae</taxon>
        <taxon>Streptomyces</taxon>
    </lineage>
</organism>
<keyword evidence="2" id="KW-1185">Reference proteome</keyword>
<reference evidence="2" key="1">
    <citation type="submission" date="2023-07" db="EMBL/GenBank/DDBJ databases">
        <title>Whole genome shotgun sequence of Streptomyces nojiriensis NBRC 13794.</title>
        <authorList>
            <person name="Komaki H."/>
            <person name="Tamura T."/>
        </authorList>
    </citation>
    <scope>NUCLEOTIDE SEQUENCE [LARGE SCALE GENOMIC DNA]</scope>
    <source>
        <strain evidence="2">NBRC 13794</strain>
    </source>
</reference>
<protein>
    <submittedName>
        <fullName evidence="1">Uncharacterized protein</fullName>
    </submittedName>
</protein>
<sequence>MARITESARLNVKTAAINPIDQTMPGLYETEAIEYAENVSPKRAVAARAAAEDFLFSMTETHSSGVS</sequence>
<evidence type="ECO:0000313" key="2">
    <source>
        <dbReference type="Proteomes" id="UP000613974"/>
    </source>
</evidence>
<dbReference type="Proteomes" id="UP000613974">
    <property type="component" value="Unassembled WGS sequence"/>
</dbReference>
<accession>A0ABQ3SN60</accession>
<evidence type="ECO:0000313" key="1">
    <source>
        <dbReference type="EMBL" id="GHI69575.1"/>
    </source>
</evidence>
<comment type="caution">
    <text evidence="1">The sequence shown here is derived from an EMBL/GenBank/DDBJ whole genome shotgun (WGS) entry which is preliminary data.</text>
</comment>
<gene>
    <name evidence="1" type="ORF">Snoj_34930</name>
</gene>
<proteinExistence type="predicted"/>